<dbReference type="InterPro" id="IPR036291">
    <property type="entry name" value="NAD(P)-bd_dom_sf"/>
</dbReference>
<evidence type="ECO:0000259" key="4">
    <source>
        <dbReference type="Pfam" id="PF01073"/>
    </source>
</evidence>
<dbReference type="Pfam" id="PF01073">
    <property type="entry name" value="3Beta_HSD"/>
    <property type="match status" value="2"/>
</dbReference>
<feature type="domain" description="3-beta hydroxysteroid dehydrogenase/isomerase" evidence="4">
    <location>
        <begin position="424"/>
        <end position="689"/>
    </location>
</feature>
<proteinExistence type="inferred from homology"/>
<sequence>MVAVAADWGKLLTSDKDMVQNKCNGVMPNWRQPSDYSLNGHVGAVLKRSKKAMVTGGGGYFGYSLGCALAKSGVTVTLFDVQKPKWKIPNGVVFFQGDVRDYDAVFKACEGVDCVFHSASFGMSGLEQLQHKEKIESTNVGGTKVIMDVCKQRSIPRLVYTSTVNVVFGGSPIEEGDEETVPYFPLEKHVDHYSRTKAIADQMILAANGIPLKGGDKLHTCVIRPPGIYGPEEERHLPRTAKNIERKLFNFKFGNPNAQMNWIHVENLVQAHLLAAEALTPEKGYRASGQAYYVHDGENVVFFEWIAPLFEKLGHNKPWIHVPVFLVYIAAGMMEYLHLALKPIFNFTPVFTRNEVWNIAVTHTFRIDKRPSFNRRIECAPNFTSFRHDTKYIPNGVVPPWRQTSTYNLNGHAGVLSKRSMKAVVTGGGGYFGYSLGCALAKSGASVILYDIQKPPSEVPNGAAFIQADVRNYDALFAACEGADCVFHVASYGMSGLEQLQRKQVESINIGGTKFIIDVCKQRNVPRLVYTSTINVVFGGNHIEEGDEETVPYFPLEKHIDHYSKTKSIADQMVLAANASLLSGGDKLRTCVLRPPGIYGPQEQRHLPRIARNIERGFFRFRFGEPTAQMNWVHVENLVQAHILAAEALTSEKNYIASGQAYYINDGENVNLFEWITPLFEKLGYSQPWIRIPTSLVYAAATTIEYLHFTLRPLLEVSPLLTRNEVWNVAVTHTFRIDKARNQLGRRRPAGPGSFFLFHVYYNTGYFNH</sequence>
<gene>
    <name evidence="5" type="ORF">Y1Q_0008259</name>
</gene>
<dbReference type="AlphaFoldDB" id="A0A151N1U9"/>
<dbReference type="PANTHER" id="PTHR43245:SF51">
    <property type="entry name" value="SHORT CHAIN DEHYDROGENASE_REDUCTASE FAMILY 42E, MEMBER 2"/>
    <property type="match status" value="1"/>
</dbReference>
<dbReference type="PANTHER" id="PTHR43245">
    <property type="entry name" value="BIFUNCTIONAL POLYMYXIN RESISTANCE PROTEIN ARNA"/>
    <property type="match status" value="1"/>
</dbReference>
<dbReference type="GO" id="GO:0006694">
    <property type="term" value="P:steroid biosynthetic process"/>
    <property type="evidence" value="ECO:0007669"/>
    <property type="project" value="InterPro"/>
</dbReference>
<evidence type="ECO:0000256" key="1">
    <source>
        <dbReference type="ARBA" id="ARBA00009219"/>
    </source>
</evidence>
<comment type="similarity">
    <text evidence="1">Belongs to the 3-beta-HSD family.</text>
</comment>
<accession>A0A151N1U9</accession>
<dbReference type="Proteomes" id="UP000050525">
    <property type="component" value="Unassembled WGS sequence"/>
</dbReference>
<feature type="domain" description="3-beta hydroxysteroid dehydrogenase/isomerase" evidence="4">
    <location>
        <begin position="53"/>
        <end position="319"/>
    </location>
</feature>
<dbReference type="InterPro" id="IPR002225">
    <property type="entry name" value="3Beta_OHSteriod_DH/Estase"/>
</dbReference>
<dbReference type="SUPFAM" id="SSF51735">
    <property type="entry name" value="NAD(P)-binding Rossmann-fold domains"/>
    <property type="match status" value="2"/>
</dbReference>
<evidence type="ECO:0000313" key="5">
    <source>
        <dbReference type="EMBL" id="KYO30625.1"/>
    </source>
</evidence>
<keyword evidence="3" id="KW-0520">NAD</keyword>
<evidence type="ECO:0000256" key="3">
    <source>
        <dbReference type="ARBA" id="ARBA00023027"/>
    </source>
</evidence>
<dbReference type="Gene3D" id="3.40.50.720">
    <property type="entry name" value="NAD(P)-binding Rossmann-like Domain"/>
    <property type="match status" value="2"/>
</dbReference>
<reference evidence="5 6" key="1">
    <citation type="journal article" date="2012" name="Genome Biol.">
        <title>Sequencing three crocodilian genomes to illuminate the evolution of archosaurs and amniotes.</title>
        <authorList>
            <person name="St John J.A."/>
            <person name="Braun E.L."/>
            <person name="Isberg S.R."/>
            <person name="Miles L.G."/>
            <person name="Chong A.Y."/>
            <person name="Gongora J."/>
            <person name="Dalzell P."/>
            <person name="Moran C."/>
            <person name="Bed'hom B."/>
            <person name="Abzhanov A."/>
            <person name="Burgess S.C."/>
            <person name="Cooksey A.M."/>
            <person name="Castoe T.A."/>
            <person name="Crawford N.G."/>
            <person name="Densmore L.D."/>
            <person name="Drew J.C."/>
            <person name="Edwards S.V."/>
            <person name="Faircloth B.C."/>
            <person name="Fujita M.K."/>
            <person name="Greenwold M.J."/>
            <person name="Hoffmann F.G."/>
            <person name="Howard J.M."/>
            <person name="Iguchi T."/>
            <person name="Janes D.E."/>
            <person name="Khan S.Y."/>
            <person name="Kohno S."/>
            <person name="de Koning A.J."/>
            <person name="Lance S.L."/>
            <person name="McCarthy F.M."/>
            <person name="McCormack J.E."/>
            <person name="Merchant M.E."/>
            <person name="Peterson D.G."/>
            <person name="Pollock D.D."/>
            <person name="Pourmand N."/>
            <person name="Raney B.J."/>
            <person name="Roessler K.A."/>
            <person name="Sanford J.R."/>
            <person name="Sawyer R.H."/>
            <person name="Schmidt C.J."/>
            <person name="Triplett E.W."/>
            <person name="Tuberville T.D."/>
            <person name="Venegas-Anaya M."/>
            <person name="Howard J.T."/>
            <person name="Jarvis E.D."/>
            <person name="Guillette L.J.Jr."/>
            <person name="Glenn T.C."/>
            <person name="Green R.E."/>
            <person name="Ray D.A."/>
        </authorList>
    </citation>
    <scope>NUCLEOTIDE SEQUENCE [LARGE SCALE GENOMIC DNA]</scope>
    <source>
        <strain evidence="5">KSC_2009_1</strain>
    </source>
</reference>
<organism evidence="5 6">
    <name type="scientific">Alligator mississippiensis</name>
    <name type="common">American alligator</name>
    <dbReference type="NCBI Taxonomy" id="8496"/>
    <lineage>
        <taxon>Eukaryota</taxon>
        <taxon>Metazoa</taxon>
        <taxon>Chordata</taxon>
        <taxon>Craniata</taxon>
        <taxon>Vertebrata</taxon>
        <taxon>Euteleostomi</taxon>
        <taxon>Archelosauria</taxon>
        <taxon>Archosauria</taxon>
        <taxon>Crocodylia</taxon>
        <taxon>Alligatoridae</taxon>
        <taxon>Alligatorinae</taxon>
        <taxon>Alligator</taxon>
    </lineage>
</organism>
<dbReference type="InterPro" id="IPR050177">
    <property type="entry name" value="Lipid_A_modif_metabolic_enz"/>
</dbReference>
<dbReference type="FunFam" id="3.40.50.720:FF:000138">
    <property type="entry name" value="Short-chain dehydrogenase/reductase family 42E member 1"/>
    <property type="match status" value="1"/>
</dbReference>
<comment type="caution">
    <text evidence="5">The sequence shown here is derived from an EMBL/GenBank/DDBJ whole genome shotgun (WGS) entry which is preliminary data.</text>
</comment>
<dbReference type="GO" id="GO:0016616">
    <property type="term" value="F:oxidoreductase activity, acting on the CH-OH group of donors, NAD or NADP as acceptor"/>
    <property type="evidence" value="ECO:0007669"/>
    <property type="project" value="InterPro"/>
</dbReference>
<evidence type="ECO:0000313" key="6">
    <source>
        <dbReference type="Proteomes" id="UP000050525"/>
    </source>
</evidence>
<evidence type="ECO:0000256" key="2">
    <source>
        <dbReference type="ARBA" id="ARBA00023002"/>
    </source>
</evidence>
<keyword evidence="6" id="KW-1185">Reference proteome</keyword>
<keyword evidence="2" id="KW-0560">Oxidoreductase</keyword>
<protein>
    <submittedName>
        <fullName evidence="5">Short-chain dehydrogenase/reductase family 42E member 1</fullName>
    </submittedName>
</protein>
<name>A0A151N1U9_ALLMI</name>
<dbReference type="STRING" id="8496.A0A151N1U9"/>
<dbReference type="EMBL" id="AKHW03004154">
    <property type="protein sequence ID" value="KYO30625.1"/>
    <property type="molecule type" value="Genomic_DNA"/>
</dbReference>